<evidence type="ECO:0000256" key="1">
    <source>
        <dbReference type="ARBA" id="ARBA00022450"/>
    </source>
</evidence>
<evidence type="ECO:0000256" key="2">
    <source>
        <dbReference type="ARBA" id="ARBA00022553"/>
    </source>
</evidence>
<dbReference type="GO" id="GO:0005737">
    <property type="term" value="C:cytoplasm"/>
    <property type="evidence" value="ECO:0007669"/>
    <property type="project" value="TreeGrafter"/>
</dbReference>
<dbReference type="Proteomes" id="UP000054544">
    <property type="component" value="Unassembled WGS sequence"/>
</dbReference>
<keyword evidence="2" id="KW-0597">Phosphoprotein</keyword>
<dbReference type="PROSITE" id="PS00455">
    <property type="entry name" value="AMP_BINDING"/>
    <property type="match status" value="1"/>
</dbReference>
<dbReference type="PANTHER" id="PTHR45527:SF1">
    <property type="entry name" value="FATTY ACID SYNTHASE"/>
    <property type="match status" value="1"/>
</dbReference>
<dbReference type="FunFam" id="3.40.50.980:FF:000001">
    <property type="entry name" value="Non-ribosomal peptide synthetase"/>
    <property type="match status" value="1"/>
</dbReference>
<accession>A0A0D9P5V5</accession>
<dbReference type="InterPro" id="IPR000873">
    <property type="entry name" value="AMP-dep_synth/lig_dom"/>
</dbReference>
<keyword evidence="1" id="KW-0596">Phosphopantetheine</keyword>
<keyword evidence="6" id="KW-1185">Reference proteome</keyword>
<dbReference type="GO" id="GO:0016874">
    <property type="term" value="F:ligase activity"/>
    <property type="evidence" value="ECO:0007669"/>
    <property type="project" value="UniProtKB-KW"/>
</dbReference>
<evidence type="ECO:0000313" key="5">
    <source>
        <dbReference type="EMBL" id="KJK81652.1"/>
    </source>
</evidence>
<dbReference type="SUPFAM" id="SSF56801">
    <property type="entry name" value="Acetyl-CoA synthetase-like"/>
    <property type="match status" value="1"/>
</dbReference>
<dbReference type="AlphaFoldDB" id="A0A0D9P5V5"/>
<sequence length="371" mass="40435">MEALIAESRDIETDTVIPVLIPQSLHLYISLLAILKAGGAFCPLNADAPPERVKFILKDVSAKVVLVTRELAHRIPAECNVKVIQVDTQSFESEHEREPSCKVDPDRLAYVMYTSGSTGTPKGVGLTHSAATQALLAHNRHIPEFRRFLQFAAPTFDVSVFEIFFPLFRGSTLISITREEMLDDLPGVMRRMDVDACELTPTVAGSLLKKREAVPKLKLLLTIGEMLKMPVIQEFGGSGAQESLLWAMYGPTEATIHCTLQTSLPSESSPGSIGVPLDTVSCFIIKPAESADDAQDFTLLPQGEAGELAVGGFQLARGYINRPEQTSSVFIDSPYGRVYRTGDRAVMKPDGTLECLGRLSDGQDVMVLALQ</sequence>
<name>A0A0D9P5V5_METAN</name>
<organism evidence="5 6">
    <name type="scientific">Metarhizium anisopliae BRIP 53293</name>
    <dbReference type="NCBI Taxonomy" id="1291518"/>
    <lineage>
        <taxon>Eukaryota</taxon>
        <taxon>Fungi</taxon>
        <taxon>Dikarya</taxon>
        <taxon>Ascomycota</taxon>
        <taxon>Pezizomycotina</taxon>
        <taxon>Sordariomycetes</taxon>
        <taxon>Hypocreomycetidae</taxon>
        <taxon>Hypocreales</taxon>
        <taxon>Clavicipitaceae</taxon>
        <taxon>Metarhizium</taxon>
    </lineage>
</organism>
<protein>
    <recommendedName>
        <fullName evidence="4">AMP-dependent synthetase/ligase domain-containing protein</fullName>
    </recommendedName>
</protein>
<dbReference type="Pfam" id="PF00501">
    <property type="entry name" value="AMP-binding"/>
    <property type="match status" value="1"/>
</dbReference>
<dbReference type="GO" id="GO:0031177">
    <property type="term" value="F:phosphopantetheine binding"/>
    <property type="evidence" value="ECO:0007669"/>
    <property type="project" value="TreeGrafter"/>
</dbReference>
<reference evidence="6" key="1">
    <citation type="journal article" date="2014" name="BMC Genomics">
        <title>The genome sequence of the biocontrol fungus Metarhizium anisopliae and comparative genomics of Metarhizium species.</title>
        <authorList>
            <person name="Pattemore J.A."/>
            <person name="Hane J.K."/>
            <person name="Williams A.H."/>
            <person name="Wilson B.A."/>
            <person name="Stodart B.J."/>
            <person name="Ash G.J."/>
        </authorList>
    </citation>
    <scope>NUCLEOTIDE SEQUENCE [LARGE SCALE GENOMIC DNA]</scope>
    <source>
        <strain evidence="6">BRIP 53293</strain>
    </source>
</reference>
<dbReference type="STRING" id="1291518.A0A0D9P5V5"/>
<keyword evidence="3" id="KW-0436">Ligase</keyword>
<dbReference type="GO" id="GO:0043041">
    <property type="term" value="P:amino acid activation for nonribosomal peptide biosynthetic process"/>
    <property type="evidence" value="ECO:0007669"/>
    <property type="project" value="TreeGrafter"/>
</dbReference>
<evidence type="ECO:0000259" key="4">
    <source>
        <dbReference type="Pfam" id="PF00501"/>
    </source>
</evidence>
<dbReference type="InterPro" id="IPR042099">
    <property type="entry name" value="ANL_N_sf"/>
</dbReference>
<evidence type="ECO:0000313" key="6">
    <source>
        <dbReference type="Proteomes" id="UP000054544"/>
    </source>
</evidence>
<proteinExistence type="predicted"/>
<dbReference type="PANTHER" id="PTHR45527">
    <property type="entry name" value="NONRIBOSOMAL PEPTIDE SYNTHETASE"/>
    <property type="match status" value="1"/>
</dbReference>
<gene>
    <name evidence="5" type="ORF">H634G_02913</name>
</gene>
<dbReference type="InterPro" id="IPR020845">
    <property type="entry name" value="AMP-binding_CS"/>
</dbReference>
<dbReference type="EMBL" id="KE384725">
    <property type="protein sequence ID" value="KJK81652.1"/>
    <property type="molecule type" value="Genomic_DNA"/>
</dbReference>
<dbReference type="Gene3D" id="3.40.50.12780">
    <property type="entry name" value="N-terminal domain of ligase-like"/>
    <property type="match status" value="1"/>
</dbReference>
<feature type="domain" description="AMP-dependent synthetase/ligase" evidence="4">
    <location>
        <begin position="8"/>
        <end position="319"/>
    </location>
</feature>
<evidence type="ECO:0000256" key="3">
    <source>
        <dbReference type="ARBA" id="ARBA00022598"/>
    </source>
</evidence>
<dbReference type="GO" id="GO:0044550">
    <property type="term" value="P:secondary metabolite biosynthetic process"/>
    <property type="evidence" value="ECO:0007669"/>
    <property type="project" value="TreeGrafter"/>
</dbReference>